<sequence length="335" mass="37007">MTVTRIWSMAEGFGQVSNLLGVGDPNVHKIGDQWWMFLGGFQDTFKNNVFSACLPPGAPLSSTAWAFHTDASDPRRAMSLIPQPGEDCWDGAGLHTPRYVTGFDASGNAVERIYYSGRGSAEVIGNTGTRYAIGMLERSDGAWHRRAEPVFGGTEQHPFAVEPTVHYAEGKWRMWYNAAPTPGPGEQPRFRIKYTESRDGETGWSAPVDFFAGRESYFDTSIVQGAYGYELVASAGGNHFGTEPFPEQGLWWYEAKEAAGDRSYWSAEPVKILEVSGDVEWYANGVFGPSIQYGDTEADRDTMYVFFTGTYQPDSPPFPAPFFFAVGRAMLARPA</sequence>
<evidence type="ECO:0000313" key="1">
    <source>
        <dbReference type="EMBL" id="TCP56151.1"/>
    </source>
</evidence>
<dbReference type="Gene3D" id="2.115.10.20">
    <property type="entry name" value="Glycosyl hydrolase domain, family 43"/>
    <property type="match status" value="1"/>
</dbReference>
<proteinExistence type="predicted"/>
<dbReference type="SUPFAM" id="SSF75005">
    <property type="entry name" value="Arabinanase/levansucrase/invertase"/>
    <property type="match status" value="1"/>
</dbReference>
<comment type="caution">
    <text evidence="1">The sequence shown here is derived from an EMBL/GenBank/DDBJ whole genome shotgun (WGS) entry which is preliminary data.</text>
</comment>
<dbReference type="OrthoDB" id="9799605at2"/>
<evidence type="ECO:0000313" key="2">
    <source>
        <dbReference type="Proteomes" id="UP000294911"/>
    </source>
</evidence>
<dbReference type="Proteomes" id="UP000294911">
    <property type="component" value="Unassembled WGS sequence"/>
</dbReference>
<name>A0A4R2R914_9PSEU</name>
<keyword evidence="2" id="KW-1185">Reference proteome</keyword>
<protein>
    <submittedName>
        <fullName evidence="1">Uncharacterized protein</fullName>
    </submittedName>
</protein>
<accession>A0A4R2R914</accession>
<organism evidence="1 2">
    <name type="scientific">Tamaricihabitans halophyticus</name>
    <dbReference type="NCBI Taxonomy" id="1262583"/>
    <lineage>
        <taxon>Bacteria</taxon>
        <taxon>Bacillati</taxon>
        <taxon>Actinomycetota</taxon>
        <taxon>Actinomycetes</taxon>
        <taxon>Pseudonocardiales</taxon>
        <taxon>Pseudonocardiaceae</taxon>
        <taxon>Tamaricihabitans</taxon>
    </lineage>
</organism>
<dbReference type="EMBL" id="SLXQ01000001">
    <property type="protein sequence ID" value="TCP56151.1"/>
    <property type="molecule type" value="Genomic_DNA"/>
</dbReference>
<dbReference type="RefSeq" id="WP_132874800.1">
    <property type="nucleotide sequence ID" value="NZ_SLXQ01000001.1"/>
</dbReference>
<dbReference type="AlphaFoldDB" id="A0A4R2R914"/>
<gene>
    <name evidence="1" type="ORF">EV191_10191</name>
</gene>
<dbReference type="InterPro" id="IPR023296">
    <property type="entry name" value="Glyco_hydro_beta-prop_sf"/>
</dbReference>
<reference evidence="1 2" key="1">
    <citation type="submission" date="2019-03" db="EMBL/GenBank/DDBJ databases">
        <title>Genomic Encyclopedia of Type Strains, Phase IV (KMG-IV): sequencing the most valuable type-strain genomes for metagenomic binning, comparative biology and taxonomic classification.</title>
        <authorList>
            <person name="Goeker M."/>
        </authorList>
    </citation>
    <scope>NUCLEOTIDE SEQUENCE [LARGE SCALE GENOMIC DNA]</scope>
    <source>
        <strain evidence="1 2">DSM 45765</strain>
    </source>
</reference>